<gene>
    <name evidence="3" type="ORF">ABID16_003817</name>
</gene>
<dbReference type="InterPro" id="IPR000674">
    <property type="entry name" value="Ald_Oxase/Xan_DH_a/b"/>
</dbReference>
<dbReference type="InterPro" id="IPR046867">
    <property type="entry name" value="AldOxase/xan_DH_MoCoBD2"/>
</dbReference>
<dbReference type="InterPro" id="IPR012368">
    <property type="entry name" value="OxRdtase_Mopterin-bd_su_IorB"/>
</dbReference>
<keyword evidence="1" id="KW-0812">Transmembrane</keyword>
<dbReference type="EC" id="1.3.99.16" evidence="3"/>
<dbReference type="Gene3D" id="3.30.365.10">
    <property type="entry name" value="Aldehyde oxidase/xanthine dehydrogenase, molybdopterin binding domain"/>
    <property type="match status" value="4"/>
</dbReference>
<dbReference type="PIRSF" id="PIRSF036389">
    <property type="entry name" value="IOR_B"/>
    <property type="match status" value="1"/>
</dbReference>
<name>A0ABV2J435_9HYPH</name>
<dbReference type="GO" id="GO:0047121">
    <property type="term" value="F:isoquinoline 1-oxidoreductase activity"/>
    <property type="evidence" value="ECO:0007669"/>
    <property type="project" value="UniProtKB-EC"/>
</dbReference>
<evidence type="ECO:0000259" key="2">
    <source>
        <dbReference type="SMART" id="SM01008"/>
    </source>
</evidence>
<keyword evidence="4" id="KW-1185">Reference proteome</keyword>
<dbReference type="EMBL" id="JBEPMB010000007">
    <property type="protein sequence ID" value="MET3615473.1"/>
    <property type="molecule type" value="Genomic_DNA"/>
</dbReference>
<protein>
    <submittedName>
        <fullName evidence="3">Isoquinoline 1-oxidoreductase beta subunit</fullName>
        <ecNumber evidence="3">1.3.99.16</ecNumber>
    </submittedName>
</protein>
<evidence type="ECO:0000256" key="1">
    <source>
        <dbReference type="SAM" id="Phobius"/>
    </source>
</evidence>
<evidence type="ECO:0000313" key="4">
    <source>
        <dbReference type="Proteomes" id="UP001549047"/>
    </source>
</evidence>
<dbReference type="InterPro" id="IPR037165">
    <property type="entry name" value="AldOxase/xan_DH_Mopterin-bd_sf"/>
</dbReference>
<dbReference type="InterPro" id="IPR008274">
    <property type="entry name" value="AldOxase/xan_DH_MoCoBD1"/>
</dbReference>
<reference evidence="3 4" key="1">
    <citation type="submission" date="2024-06" db="EMBL/GenBank/DDBJ databases">
        <title>Genomic Encyclopedia of Type Strains, Phase IV (KMG-IV): sequencing the most valuable type-strain genomes for metagenomic binning, comparative biology and taxonomic classification.</title>
        <authorList>
            <person name="Goeker M."/>
        </authorList>
    </citation>
    <scope>NUCLEOTIDE SEQUENCE [LARGE SCALE GENOMIC DNA]</scope>
    <source>
        <strain evidence="3 4">DSM 29780</strain>
    </source>
</reference>
<feature type="transmembrane region" description="Helical" evidence="1">
    <location>
        <begin position="12"/>
        <end position="30"/>
    </location>
</feature>
<evidence type="ECO:0000313" key="3">
    <source>
        <dbReference type="EMBL" id="MET3615473.1"/>
    </source>
</evidence>
<sequence>MASIGKIARRTFLVGAAAVAGGVAFGYYKYKQPLENPLKKGLADGEATFNPYVKIGTDNRITVIVPRAEMGQGAFTTLAALVAEELDVTLEQIAIEHGPAAPAYYNDAALREGAPFPAFDHSMVAETVRNAMGVIGKFLALQMTGGSSSLADGYEKMRLAGATARETLKAAAAQKLGVPAASLKTEAGKVIDAKSGKSLTYGELALDAAKIDPPSDVALKPRSQWNLLGKPQPRKDMPAKVTGQPIFGIDVQLPDMLYATVKMNPQPGGAMKSFDASEALKMRGVKKVIAIDSLYGKGFAVIADNTWRAFKAADAVKVIWADGPGQRDDAEAKKILADTIAAGGGFSLRSSGDPEKAFADAPREKLVEAEYYAPFLSHATMEPMNATARLKDGVLDVWSPNQAPSVIKIIGARLTNLADDKINVHTTFLGGGFGRRIEPDFSDYAIRIAMETEGRPVKVTWTREEDMSHGPYRPAALAKYRARLGNDGLPVAVHGSVASPSVMAGMVGRIMPGLPTAGPDNLIVDGAYNQPYTIPNFRIDGYKAPLSTPVASWRSVGNSFNAFMYESFMDELAHAGKIDPLEFRRKLMADYPTAIAILDRLKTLSDWGKPIDKTRAQGIAFTISFGTWVGEVVQVKDENGAIRVEKVWIVADPGMALDPLNFKAQMMSGAIYGLSAAIGQQISFKNGAPEQSNFSDYDAMRMNQCPDITIEILENSGHLGGAGEPATPPVMAALANAIYALNGKRIRSMPLNGEVSFV</sequence>
<dbReference type="RefSeq" id="WP_354557939.1">
    <property type="nucleotide sequence ID" value="NZ_JBEPMB010000007.1"/>
</dbReference>
<dbReference type="Gene3D" id="3.90.1170.50">
    <property type="entry name" value="Aldehyde oxidase/xanthine dehydrogenase, a/b hammerhead"/>
    <property type="match status" value="1"/>
</dbReference>
<keyword evidence="3" id="KW-0560">Oxidoreductase</keyword>
<dbReference type="InterPro" id="IPR052516">
    <property type="entry name" value="N-heterocyclic_Hydroxylase"/>
</dbReference>
<dbReference type="Proteomes" id="UP001549047">
    <property type="component" value="Unassembled WGS sequence"/>
</dbReference>
<dbReference type="Pfam" id="PF20256">
    <property type="entry name" value="MoCoBD_2"/>
    <property type="match status" value="2"/>
</dbReference>
<proteinExistence type="predicted"/>
<organism evidence="3 4">
    <name type="scientific">Rhizobium aquaticum</name>
    <dbReference type="NCBI Taxonomy" id="1549636"/>
    <lineage>
        <taxon>Bacteria</taxon>
        <taxon>Pseudomonadati</taxon>
        <taxon>Pseudomonadota</taxon>
        <taxon>Alphaproteobacteria</taxon>
        <taxon>Hyphomicrobiales</taxon>
        <taxon>Rhizobiaceae</taxon>
        <taxon>Rhizobium/Agrobacterium group</taxon>
        <taxon>Rhizobium</taxon>
    </lineage>
</organism>
<dbReference type="SMART" id="SM01008">
    <property type="entry name" value="Ald_Xan_dh_C"/>
    <property type="match status" value="1"/>
</dbReference>
<dbReference type="Pfam" id="PF02738">
    <property type="entry name" value="MoCoBD_1"/>
    <property type="match status" value="1"/>
</dbReference>
<feature type="domain" description="Aldehyde oxidase/xanthine dehydrogenase a/b hammerhead" evidence="2">
    <location>
        <begin position="242"/>
        <end position="324"/>
    </location>
</feature>
<dbReference type="SUPFAM" id="SSF56003">
    <property type="entry name" value="Molybdenum cofactor-binding domain"/>
    <property type="match status" value="2"/>
</dbReference>
<keyword evidence="1" id="KW-1133">Transmembrane helix</keyword>
<keyword evidence="1" id="KW-0472">Membrane</keyword>
<comment type="caution">
    <text evidence="3">The sequence shown here is derived from an EMBL/GenBank/DDBJ whole genome shotgun (WGS) entry which is preliminary data.</text>
</comment>
<dbReference type="PANTHER" id="PTHR47495:SF2">
    <property type="entry name" value="ALDEHYDE DEHYDROGENASE"/>
    <property type="match status" value="1"/>
</dbReference>
<dbReference type="PANTHER" id="PTHR47495">
    <property type="entry name" value="ALDEHYDE DEHYDROGENASE"/>
    <property type="match status" value="1"/>
</dbReference>
<accession>A0ABV2J435</accession>